<dbReference type="RefSeq" id="WP_283269277.1">
    <property type="nucleotide sequence ID" value="NZ_CP125669.1"/>
</dbReference>
<name>A0ABY8SAT7_9GAMM</name>
<organism evidence="2 3">
    <name type="scientific">Acinetobacter corruptisaponis</name>
    <dbReference type="NCBI Taxonomy" id="3045147"/>
    <lineage>
        <taxon>Bacteria</taxon>
        <taxon>Pseudomonadati</taxon>
        <taxon>Pseudomonadota</taxon>
        <taxon>Gammaproteobacteria</taxon>
        <taxon>Moraxellales</taxon>
        <taxon>Moraxellaceae</taxon>
        <taxon>Acinetobacter</taxon>
    </lineage>
</organism>
<dbReference type="Pfam" id="PF22560">
    <property type="entry name" value="GMT-wHTH"/>
    <property type="match status" value="1"/>
</dbReference>
<dbReference type="Proteomes" id="UP001229836">
    <property type="component" value="Chromosome"/>
</dbReference>
<dbReference type="InterPro" id="IPR054339">
    <property type="entry name" value="GMT_wHTH"/>
</dbReference>
<evidence type="ECO:0000313" key="2">
    <source>
        <dbReference type="EMBL" id="WHP07604.1"/>
    </source>
</evidence>
<dbReference type="NCBIfam" id="TIGR04474">
    <property type="entry name" value="tcm_partner"/>
    <property type="match status" value="1"/>
</dbReference>
<protein>
    <submittedName>
        <fullName evidence="2">Three-Cys-motif partner protein TcmP</fullName>
    </submittedName>
</protein>
<proteinExistence type="predicted"/>
<gene>
    <name evidence="2" type="primary">tcmP</name>
    <name evidence="2" type="ORF">QLH32_02450</name>
</gene>
<evidence type="ECO:0000259" key="1">
    <source>
        <dbReference type="Pfam" id="PF22560"/>
    </source>
</evidence>
<dbReference type="InterPro" id="IPR031009">
    <property type="entry name" value="Tcm_partner"/>
</dbReference>
<accession>A0ABY8SAT7</accession>
<evidence type="ECO:0000313" key="3">
    <source>
        <dbReference type="Proteomes" id="UP001229836"/>
    </source>
</evidence>
<reference evidence="2 3" key="1">
    <citation type="submission" date="2023-05" db="EMBL/GenBank/DDBJ databases">
        <title>The complete genome of Acinetobacter sp. nov KCTC 92772.</title>
        <authorList>
            <person name="Zhou G."/>
        </authorList>
    </citation>
    <scope>NUCLEOTIDE SEQUENCE [LARGE SCALE GENOMIC DNA]</scope>
    <source>
        <strain evidence="2 3">KCTC 92772</strain>
    </source>
</reference>
<dbReference type="EMBL" id="CP125669">
    <property type="protein sequence ID" value="WHP07604.1"/>
    <property type="molecule type" value="Genomic_DNA"/>
</dbReference>
<keyword evidence="3" id="KW-1185">Reference proteome</keyword>
<feature type="domain" description="GMT-like wHTH" evidence="1">
    <location>
        <begin position="160"/>
        <end position="246"/>
    </location>
</feature>
<sequence>MKENKGGERSIFFLDQYGYSDVKINEINRILKELKNSEIILTFNIDSMFPYFSKDNHFRKALINLEIDNYIDWNVVAQLPKDGHSYRVYIQRQVAKALQELSNAKFMTLFFIKPQASKEWGYWLVHLCNAYKAHEVMKSLHWNNATYFGHTLEPGIFEFGYEANRDLELIGNSGSLFDFDELSKQKCIDALHMDFGKILFNQDDKVAVGHLFHSFVTNTPASEEILQSSLKQLHEEKSVEILNADGKPRKPSKIYHKTDIIVPSRQFRLF</sequence>